<accession>A0AAD7ENH6</accession>
<name>A0AAD7ENH6_9AGAR</name>
<protein>
    <submittedName>
        <fullName evidence="1">Uncharacterized protein</fullName>
    </submittedName>
</protein>
<keyword evidence="2" id="KW-1185">Reference proteome</keyword>
<reference evidence="1" key="1">
    <citation type="submission" date="2023-03" db="EMBL/GenBank/DDBJ databases">
        <title>Massive genome expansion in bonnet fungi (Mycena s.s.) driven by repeated elements and novel gene families across ecological guilds.</title>
        <authorList>
            <consortium name="Lawrence Berkeley National Laboratory"/>
            <person name="Harder C.B."/>
            <person name="Miyauchi S."/>
            <person name="Viragh M."/>
            <person name="Kuo A."/>
            <person name="Thoen E."/>
            <person name="Andreopoulos B."/>
            <person name="Lu D."/>
            <person name="Skrede I."/>
            <person name="Drula E."/>
            <person name="Henrissat B."/>
            <person name="Morin E."/>
            <person name="Kohler A."/>
            <person name="Barry K."/>
            <person name="LaButti K."/>
            <person name="Morin E."/>
            <person name="Salamov A."/>
            <person name="Lipzen A."/>
            <person name="Mereny Z."/>
            <person name="Hegedus B."/>
            <person name="Baldrian P."/>
            <person name="Stursova M."/>
            <person name="Weitz H."/>
            <person name="Taylor A."/>
            <person name="Grigoriev I.V."/>
            <person name="Nagy L.G."/>
            <person name="Martin F."/>
            <person name="Kauserud H."/>
        </authorList>
    </citation>
    <scope>NUCLEOTIDE SEQUENCE</scope>
    <source>
        <strain evidence="1">CBHHK002</strain>
    </source>
</reference>
<feature type="non-terminal residue" evidence="1">
    <location>
        <position position="1"/>
    </location>
</feature>
<proteinExistence type="predicted"/>
<sequence>SDPYEAISYDTLHADDTGKWGKHLWPLLQEVLSRFGLKGMITANMARVPRWPGLKHFENVTTKDINDGQSWLDIEKCILPCVVQLLPKNSSFVHAIRAHLLTRMMMGLHCISETQIKRKDTYQEEYGKYCKKLTEEYDKSFDFPKQHALYHSTPDIRNKGPHSIYCTRVNEVFHQECREIYARLNKRNLDKQASKFDKFATRTEIFLQMTDLDATREAMALIRMTVDQYDTEISRRIAELSERADVSADEIEEVPDIPGEDHWRLGSPQNLVNSRFALKDAVWISDATRRSFHSDLRKFIRNAFPDELLREDGEETIIIRPFRCIYIHYTSLEDWTDQCDVLRCNPSFQVNHDERFDCVAINMDDDPLALGRMLFLFQCRLPSGRTDDIALVQLFKKSTWRPKTLWKNCRIFEDGRTMLILPRYFVRGAHMVNCFGCKKEDRTFYLDDVADFDWLLRAGN</sequence>
<gene>
    <name evidence="1" type="ORF">DFH08DRAFT_1012841</name>
</gene>
<organism evidence="1 2">
    <name type="scientific">Mycena albidolilacea</name>
    <dbReference type="NCBI Taxonomy" id="1033008"/>
    <lineage>
        <taxon>Eukaryota</taxon>
        <taxon>Fungi</taxon>
        <taxon>Dikarya</taxon>
        <taxon>Basidiomycota</taxon>
        <taxon>Agaricomycotina</taxon>
        <taxon>Agaricomycetes</taxon>
        <taxon>Agaricomycetidae</taxon>
        <taxon>Agaricales</taxon>
        <taxon>Marasmiineae</taxon>
        <taxon>Mycenaceae</taxon>
        <taxon>Mycena</taxon>
    </lineage>
</organism>
<evidence type="ECO:0000313" key="2">
    <source>
        <dbReference type="Proteomes" id="UP001218218"/>
    </source>
</evidence>
<dbReference type="EMBL" id="JARIHO010000026">
    <property type="protein sequence ID" value="KAJ7340719.1"/>
    <property type="molecule type" value="Genomic_DNA"/>
</dbReference>
<dbReference type="Proteomes" id="UP001218218">
    <property type="component" value="Unassembled WGS sequence"/>
</dbReference>
<feature type="non-terminal residue" evidence="1">
    <location>
        <position position="460"/>
    </location>
</feature>
<dbReference type="AlphaFoldDB" id="A0AAD7ENH6"/>
<comment type="caution">
    <text evidence="1">The sequence shown here is derived from an EMBL/GenBank/DDBJ whole genome shotgun (WGS) entry which is preliminary data.</text>
</comment>
<evidence type="ECO:0000313" key="1">
    <source>
        <dbReference type="EMBL" id="KAJ7340719.1"/>
    </source>
</evidence>